<dbReference type="InterPro" id="IPR056798">
    <property type="entry name" value="ADH_Fe_C"/>
</dbReference>
<dbReference type="FunFam" id="3.40.50.1970:FF:000003">
    <property type="entry name" value="Alcohol dehydrogenase, iron-containing"/>
    <property type="match status" value="1"/>
</dbReference>
<dbReference type="Pfam" id="PF25137">
    <property type="entry name" value="ADH_Fe_C"/>
    <property type="match status" value="1"/>
</dbReference>
<feature type="domain" description="Fe-containing alcohol dehydrogenase-like C-terminal" evidence="6">
    <location>
        <begin position="188"/>
        <end position="382"/>
    </location>
</feature>
<gene>
    <name evidence="7" type="ORF">CSV86_008310</name>
</gene>
<dbReference type="SUPFAM" id="SSF56796">
    <property type="entry name" value="Dehydroquinate synthase-like"/>
    <property type="match status" value="1"/>
</dbReference>
<evidence type="ECO:0000256" key="2">
    <source>
        <dbReference type="ARBA" id="ARBA00007358"/>
    </source>
</evidence>
<dbReference type="Pfam" id="PF00465">
    <property type="entry name" value="Fe-ADH"/>
    <property type="match status" value="1"/>
</dbReference>
<dbReference type="GO" id="GO:0046872">
    <property type="term" value="F:metal ion binding"/>
    <property type="evidence" value="ECO:0007669"/>
    <property type="project" value="InterPro"/>
</dbReference>
<dbReference type="InterPro" id="IPR018211">
    <property type="entry name" value="ADH_Fe_CS"/>
</dbReference>
<evidence type="ECO:0000313" key="8">
    <source>
        <dbReference type="Proteomes" id="UP000010448"/>
    </source>
</evidence>
<comment type="similarity">
    <text evidence="2">Belongs to the iron-containing alcohol dehydrogenase family.</text>
</comment>
<evidence type="ECO:0000256" key="3">
    <source>
        <dbReference type="ARBA" id="ARBA00023002"/>
    </source>
</evidence>
<sequence>MSNFTFETTPRVICEVDGALRLGTLCRELGARRVLLVSDPGLHKAGLLDAPMQALREAGVDVTLYSDVQADPPEASVLDAVAAGRGCSAQAVIGLGGGSSLDTAKLVALLCGREQKLEDIYGINLAQGPRLPLIQVPTTAGTGSEVTAVAIVTTPSHEKKGVVSPLLYPDIALLDARLTVGLPAAVSAMTGVDAMVHAIEAYTSLHKKNVLSDGLAVQALRLLAGNLDRVLAEPGDLKARSDMLLGSMLAGMAFANAPVAAVHALAYPLGGHFHVPHGLSNALVLVPVLNFNRSAAQDLYAELAPSVLPGQRFDSPAAACDAFIGFITALVERMPFAQRLAEVGVTEEDLDRLSDDAMKVQRLLVNNPRPVTRDDARAIYASVL</sequence>
<dbReference type="EMBL" id="AMWJ02000001">
    <property type="protein sequence ID" value="NNJ15243.1"/>
    <property type="molecule type" value="Genomic_DNA"/>
</dbReference>
<dbReference type="OrthoDB" id="9815791at2"/>
<dbReference type="PANTHER" id="PTHR11496:SF102">
    <property type="entry name" value="ALCOHOL DEHYDROGENASE 4"/>
    <property type="match status" value="1"/>
</dbReference>
<name>L1LT59_9PSED</name>
<dbReference type="InterPro" id="IPR039697">
    <property type="entry name" value="Alcohol_dehydrogenase_Fe"/>
</dbReference>
<keyword evidence="8" id="KW-1185">Reference proteome</keyword>
<keyword evidence="4" id="KW-0520">NAD</keyword>
<keyword evidence="3" id="KW-0560">Oxidoreductase</keyword>
<dbReference type="PROSITE" id="PS00913">
    <property type="entry name" value="ADH_IRON_1"/>
    <property type="match status" value="1"/>
</dbReference>
<comment type="caution">
    <text evidence="7">The sequence shown here is derived from an EMBL/GenBank/DDBJ whole genome shotgun (WGS) entry which is preliminary data.</text>
</comment>
<evidence type="ECO:0000256" key="1">
    <source>
        <dbReference type="ARBA" id="ARBA00001962"/>
    </source>
</evidence>
<dbReference type="PANTHER" id="PTHR11496">
    <property type="entry name" value="ALCOHOL DEHYDROGENASE"/>
    <property type="match status" value="1"/>
</dbReference>
<evidence type="ECO:0000259" key="5">
    <source>
        <dbReference type="Pfam" id="PF00465"/>
    </source>
</evidence>
<evidence type="ECO:0000313" key="7">
    <source>
        <dbReference type="EMBL" id="NNJ15243.1"/>
    </source>
</evidence>
<dbReference type="FunFam" id="1.20.1090.10:FF:000001">
    <property type="entry name" value="Aldehyde-alcohol dehydrogenase"/>
    <property type="match status" value="1"/>
</dbReference>
<organism evidence="7 8">
    <name type="scientific">Pseudomonas bharatica CSV86</name>
    <dbReference type="NCBI Taxonomy" id="1005395"/>
    <lineage>
        <taxon>Bacteria</taxon>
        <taxon>Pseudomonadati</taxon>
        <taxon>Pseudomonadota</taxon>
        <taxon>Gammaproteobacteria</taxon>
        <taxon>Pseudomonadales</taxon>
        <taxon>Pseudomonadaceae</taxon>
        <taxon>Pseudomonas</taxon>
        <taxon>Pseudomonas bharatica</taxon>
    </lineage>
</organism>
<dbReference type="GO" id="GO:0004022">
    <property type="term" value="F:alcohol dehydrogenase (NAD+) activity"/>
    <property type="evidence" value="ECO:0007669"/>
    <property type="project" value="TreeGrafter"/>
</dbReference>
<reference evidence="7 8" key="1">
    <citation type="journal article" date="2013" name="Genome Announc.">
        <title>Genome Sequence of Naphthalene-Degrading Soil Bacterium Pseudomonas putida CSV86.</title>
        <authorList>
            <person name="Phale P.S."/>
            <person name="Paliwal V."/>
            <person name="Raju S.C."/>
            <person name="Modak A."/>
            <person name="Purohit H.J."/>
        </authorList>
    </citation>
    <scope>NUCLEOTIDE SEQUENCE [LARGE SCALE GENOMIC DNA]</scope>
    <source>
        <strain evidence="7 8">CSV86</strain>
    </source>
</reference>
<dbReference type="RefSeq" id="WP_009407035.1">
    <property type="nucleotide sequence ID" value="NZ_AMWJ02000001.1"/>
</dbReference>
<comment type="cofactor">
    <cofactor evidence="1">
        <name>Fe cation</name>
        <dbReference type="ChEBI" id="CHEBI:24875"/>
    </cofactor>
</comment>
<dbReference type="InterPro" id="IPR001670">
    <property type="entry name" value="ADH_Fe/GldA"/>
</dbReference>
<dbReference type="CDD" id="cd08193">
    <property type="entry name" value="HVD"/>
    <property type="match status" value="1"/>
</dbReference>
<evidence type="ECO:0000259" key="6">
    <source>
        <dbReference type="Pfam" id="PF25137"/>
    </source>
</evidence>
<evidence type="ECO:0000256" key="4">
    <source>
        <dbReference type="ARBA" id="ARBA00023027"/>
    </source>
</evidence>
<dbReference type="eggNOG" id="COG1454">
    <property type="taxonomic scope" value="Bacteria"/>
</dbReference>
<dbReference type="AlphaFoldDB" id="L1LT59"/>
<dbReference type="Proteomes" id="UP000010448">
    <property type="component" value="Unassembled WGS sequence"/>
</dbReference>
<accession>L1LT59</accession>
<protein>
    <submittedName>
        <fullName evidence="7">Iron-containing alcohol dehydrogenase</fullName>
    </submittedName>
</protein>
<dbReference type="Gene3D" id="1.20.1090.10">
    <property type="entry name" value="Dehydroquinate synthase-like - alpha domain"/>
    <property type="match status" value="1"/>
</dbReference>
<feature type="domain" description="Alcohol dehydrogenase iron-type/glycerol dehydrogenase GldA" evidence="5">
    <location>
        <begin position="10"/>
        <end position="175"/>
    </location>
</feature>
<proteinExistence type="inferred from homology"/>
<dbReference type="Gene3D" id="3.40.50.1970">
    <property type="match status" value="1"/>
</dbReference>